<evidence type="ECO:0000313" key="1">
    <source>
        <dbReference type="EMBL" id="EGW08950.1"/>
    </source>
</evidence>
<dbReference type="Proteomes" id="UP000001075">
    <property type="component" value="Unassembled WGS sequence"/>
</dbReference>
<protein>
    <submittedName>
        <fullName evidence="1">Uncharacterized protein</fullName>
    </submittedName>
</protein>
<dbReference type="EMBL" id="JH000209">
    <property type="protein sequence ID" value="EGW08950.1"/>
    <property type="molecule type" value="Genomic_DNA"/>
</dbReference>
<sequence length="55" mass="5808">MGGLRPLKAPGSTGYLLLNAPRVDLTQNDTHLRSHHTGAVLIATASFLSSPQVEP</sequence>
<dbReference type="AlphaFoldDB" id="G3H8G8"/>
<proteinExistence type="predicted"/>
<evidence type="ECO:0000313" key="2">
    <source>
        <dbReference type="Proteomes" id="UP000001075"/>
    </source>
</evidence>
<accession>G3H8G8</accession>
<dbReference type="InParanoid" id="G3H8G8"/>
<name>G3H8G8_CRIGR</name>
<organism evidence="1 2">
    <name type="scientific">Cricetulus griseus</name>
    <name type="common">Chinese hamster</name>
    <name type="synonym">Cricetulus barabensis griseus</name>
    <dbReference type="NCBI Taxonomy" id="10029"/>
    <lineage>
        <taxon>Eukaryota</taxon>
        <taxon>Metazoa</taxon>
        <taxon>Chordata</taxon>
        <taxon>Craniata</taxon>
        <taxon>Vertebrata</taxon>
        <taxon>Euteleostomi</taxon>
        <taxon>Mammalia</taxon>
        <taxon>Eutheria</taxon>
        <taxon>Euarchontoglires</taxon>
        <taxon>Glires</taxon>
        <taxon>Rodentia</taxon>
        <taxon>Myomorpha</taxon>
        <taxon>Muroidea</taxon>
        <taxon>Cricetidae</taxon>
        <taxon>Cricetinae</taxon>
        <taxon>Cricetulus</taxon>
    </lineage>
</organism>
<reference evidence="2" key="1">
    <citation type="journal article" date="2011" name="Nat. Biotechnol.">
        <title>The genomic sequence of the Chinese hamster ovary (CHO)-K1 cell line.</title>
        <authorList>
            <person name="Xu X."/>
            <person name="Nagarajan H."/>
            <person name="Lewis N.E."/>
            <person name="Pan S."/>
            <person name="Cai Z."/>
            <person name="Liu X."/>
            <person name="Chen W."/>
            <person name="Xie M."/>
            <person name="Wang W."/>
            <person name="Hammond S."/>
            <person name="Andersen M.R."/>
            <person name="Neff N."/>
            <person name="Passarelli B."/>
            <person name="Koh W."/>
            <person name="Fan H.C."/>
            <person name="Wang J."/>
            <person name="Gui Y."/>
            <person name="Lee K.H."/>
            <person name="Betenbaugh M.J."/>
            <person name="Quake S.R."/>
            <person name="Famili I."/>
            <person name="Palsson B.O."/>
            <person name="Wang J."/>
        </authorList>
    </citation>
    <scope>NUCLEOTIDE SEQUENCE [LARGE SCALE GENOMIC DNA]</scope>
    <source>
        <strain evidence="2">CHO K1 cell line</strain>
    </source>
</reference>
<gene>
    <name evidence="1" type="ORF">I79_006668</name>
</gene>